<organism evidence="2">
    <name type="scientific">Thermorudis sp</name>
    <dbReference type="NCBI Taxonomy" id="1969470"/>
    <lineage>
        <taxon>Bacteria</taxon>
        <taxon>Pseudomonadati</taxon>
        <taxon>Thermomicrobiota</taxon>
        <taxon>Thermomicrobia</taxon>
        <taxon>Thermomicrobia incertae sedis</taxon>
        <taxon>Thermorudis</taxon>
    </lineage>
</organism>
<evidence type="ECO:0000256" key="1">
    <source>
        <dbReference type="SAM" id="MobiDB-lite"/>
    </source>
</evidence>
<protein>
    <submittedName>
        <fullName evidence="2">Uncharacterized protein</fullName>
    </submittedName>
</protein>
<sequence>MGEMTETEGTGRTPQYGLYQIVRVRGRPDLPPAAIRDYREPDADGERLYQLRWPDGTVREVAESEIEVTGGFEAPFRWYEVVEIHPHPERHPESYEYLSGQKGVVAGIAVDESGRWWFGVSLQDGIGWYFGEDELRRTGYMVPQWVIDLEESGPRIRVRVDPRTGRGKVVGRRPRGGRRGPVPWPIDLSDPEQPEPIQG</sequence>
<gene>
    <name evidence="2" type="ORF">ENP13_09345</name>
</gene>
<comment type="caution">
    <text evidence="2">The sequence shown here is derived from an EMBL/GenBank/DDBJ whole genome shotgun (WGS) entry which is preliminary data.</text>
</comment>
<dbReference type="EMBL" id="DSID01000707">
    <property type="protein sequence ID" value="HEX71427.1"/>
    <property type="molecule type" value="Genomic_DNA"/>
</dbReference>
<name>A0A7C2W832_9BACT</name>
<proteinExistence type="predicted"/>
<dbReference type="AlphaFoldDB" id="A0A7C2W832"/>
<feature type="region of interest" description="Disordered" evidence="1">
    <location>
        <begin position="162"/>
        <end position="199"/>
    </location>
</feature>
<accession>A0A7C2W832</accession>
<reference evidence="2" key="1">
    <citation type="journal article" date="2020" name="mSystems">
        <title>Genome- and Community-Level Interaction Insights into Carbon Utilization and Element Cycling Functions of Hydrothermarchaeota in Hydrothermal Sediment.</title>
        <authorList>
            <person name="Zhou Z."/>
            <person name="Liu Y."/>
            <person name="Xu W."/>
            <person name="Pan J."/>
            <person name="Luo Z.H."/>
            <person name="Li M."/>
        </authorList>
    </citation>
    <scope>NUCLEOTIDE SEQUENCE [LARGE SCALE GENOMIC DNA]</scope>
    <source>
        <strain evidence="2">SpSt-192</strain>
    </source>
</reference>
<feature type="compositionally biased region" description="Basic residues" evidence="1">
    <location>
        <begin position="165"/>
        <end position="178"/>
    </location>
</feature>
<evidence type="ECO:0000313" key="2">
    <source>
        <dbReference type="EMBL" id="HEX71427.1"/>
    </source>
</evidence>